<accession>A0A9P3GRJ2</accession>
<keyword evidence="7" id="KW-1185">Reference proteome</keyword>
<feature type="active site" description="Proton donor" evidence="2">
    <location>
        <position position="55"/>
    </location>
</feature>
<dbReference type="PIRSF" id="PIRSF000097">
    <property type="entry name" value="AKR"/>
    <property type="match status" value="1"/>
</dbReference>
<keyword evidence="1" id="KW-0560">Oxidoreductase</keyword>
<evidence type="ECO:0000313" key="7">
    <source>
        <dbReference type="Proteomes" id="UP000703269"/>
    </source>
</evidence>
<dbReference type="InterPro" id="IPR020471">
    <property type="entry name" value="AKR"/>
</dbReference>
<feature type="site" description="Lowers pKa of active site Tyr" evidence="4">
    <location>
        <position position="80"/>
    </location>
</feature>
<dbReference type="InterPro" id="IPR036812">
    <property type="entry name" value="NAD(P)_OxRdtase_dom_sf"/>
</dbReference>
<evidence type="ECO:0000256" key="3">
    <source>
        <dbReference type="PIRSR" id="PIRSR000097-2"/>
    </source>
</evidence>
<dbReference type="Gene3D" id="3.20.20.100">
    <property type="entry name" value="NADP-dependent oxidoreductase domain"/>
    <property type="match status" value="1"/>
</dbReference>
<dbReference type="Proteomes" id="UP000703269">
    <property type="component" value="Unassembled WGS sequence"/>
</dbReference>
<dbReference type="PROSITE" id="PS00062">
    <property type="entry name" value="ALDOKETO_REDUCTASE_2"/>
    <property type="match status" value="1"/>
</dbReference>
<organism evidence="6 7">
    <name type="scientific">Phanerochaete sordida</name>
    <dbReference type="NCBI Taxonomy" id="48140"/>
    <lineage>
        <taxon>Eukaryota</taxon>
        <taxon>Fungi</taxon>
        <taxon>Dikarya</taxon>
        <taxon>Basidiomycota</taxon>
        <taxon>Agaricomycotina</taxon>
        <taxon>Agaricomycetes</taxon>
        <taxon>Polyporales</taxon>
        <taxon>Phanerochaetaceae</taxon>
        <taxon>Phanerochaete</taxon>
    </lineage>
</organism>
<dbReference type="CDD" id="cd19071">
    <property type="entry name" value="AKR_AKR1-5-like"/>
    <property type="match status" value="1"/>
</dbReference>
<evidence type="ECO:0000313" key="6">
    <source>
        <dbReference type="EMBL" id="GJE99044.1"/>
    </source>
</evidence>
<dbReference type="InterPro" id="IPR023210">
    <property type="entry name" value="NADP_OxRdtase_dom"/>
</dbReference>
<comment type="caution">
    <text evidence="6">The sequence shown here is derived from an EMBL/GenBank/DDBJ whole genome shotgun (WGS) entry which is preliminary data.</text>
</comment>
<evidence type="ECO:0000256" key="4">
    <source>
        <dbReference type="PIRSR" id="PIRSR000097-3"/>
    </source>
</evidence>
<dbReference type="AlphaFoldDB" id="A0A9P3GRJ2"/>
<sequence>MASTIPTFTLNNGVQMPGIGAGSWLGIAANPADAKDICLNALKAGYRHIDTAPGYGNEQYIGEAVRESGVPRDEVFICTKLGHFHDVRGALDASLKALDTEYIDLYLLHWPQTSELPAPGPFFGRILAFDEHPNFVDAWREMEGLLESGKVRAIGVSNFSAKNLEILLDSCKVVPAVNQVEVHVCLPQRDLQTYCREKGILLTAYSPLGQGNASFFNDADITAIAKKHSATPAQVALSWLVQRGTPPVVKSVRIERMRENLGLVTLSPAETQAVEDICKKPGMHRTLVHNTPDGSVFGWTYEQLGWPFEIGGAVRG</sequence>
<protein>
    <submittedName>
        <fullName evidence="6">Aldo/keto reductase</fullName>
    </submittedName>
</protein>
<dbReference type="PROSITE" id="PS00798">
    <property type="entry name" value="ALDOKETO_REDUCTASE_1"/>
    <property type="match status" value="1"/>
</dbReference>
<dbReference type="Pfam" id="PF00248">
    <property type="entry name" value="Aldo_ket_red"/>
    <property type="match status" value="1"/>
</dbReference>
<dbReference type="PRINTS" id="PR00069">
    <property type="entry name" value="ALDKETRDTASE"/>
</dbReference>
<dbReference type="SUPFAM" id="SSF51430">
    <property type="entry name" value="NAD(P)-linked oxidoreductase"/>
    <property type="match status" value="1"/>
</dbReference>
<evidence type="ECO:0000259" key="5">
    <source>
        <dbReference type="Pfam" id="PF00248"/>
    </source>
</evidence>
<reference evidence="6 7" key="1">
    <citation type="submission" date="2021-08" db="EMBL/GenBank/DDBJ databases">
        <title>Draft Genome Sequence of Phanerochaete sordida strain YK-624.</title>
        <authorList>
            <person name="Mori T."/>
            <person name="Dohra H."/>
            <person name="Suzuki T."/>
            <person name="Kawagishi H."/>
            <person name="Hirai H."/>
        </authorList>
    </citation>
    <scope>NUCLEOTIDE SEQUENCE [LARGE SCALE GENOMIC DNA]</scope>
    <source>
        <strain evidence="6 7">YK-624</strain>
    </source>
</reference>
<feature type="binding site" evidence="3">
    <location>
        <position position="109"/>
    </location>
    <ligand>
        <name>substrate</name>
    </ligand>
</feature>
<dbReference type="GO" id="GO:0016616">
    <property type="term" value="F:oxidoreductase activity, acting on the CH-OH group of donors, NAD or NADP as acceptor"/>
    <property type="evidence" value="ECO:0007669"/>
    <property type="project" value="UniProtKB-ARBA"/>
</dbReference>
<dbReference type="FunFam" id="3.20.20.100:FF:000002">
    <property type="entry name" value="2,5-diketo-D-gluconic acid reductase A"/>
    <property type="match status" value="1"/>
</dbReference>
<dbReference type="InterPro" id="IPR018170">
    <property type="entry name" value="Aldo/ket_reductase_CS"/>
</dbReference>
<dbReference type="OrthoDB" id="5945798at2759"/>
<feature type="domain" description="NADP-dependent oxidoreductase" evidence="5">
    <location>
        <begin position="19"/>
        <end position="277"/>
    </location>
</feature>
<evidence type="ECO:0000256" key="2">
    <source>
        <dbReference type="PIRSR" id="PIRSR000097-1"/>
    </source>
</evidence>
<evidence type="ECO:0000256" key="1">
    <source>
        <dbReference type="ARBA" id="ARBA00023002"/>
    </source>
</evidence>
<gene>
    <name evidence="6" type="ORF">PsYK624_152840</name>
</gene>
<proteinExistence type="predicted"/>
<dbReference type="EMBL" id="BPQB01000099">
    <property type="protein sequence ID" value="GJE99044.1"/>
    <property type="molecule type" value="Genomic_DNA"/>
</dbReference>
<dbReference type="PANTHER" id="PTHR11732">
    <property type="entry name" value="ALDO/KETO REDUCTASE"/>
    <property type="match status" value="1"/>
</dbReference>
<name>A0A9P3GRJ2_9APHY</name>